<protein>
    <submittedName>
        <fullName evidence="1">Uncharacterized protein</fullName>
    </submittedName>
</protein>
<organism evidence="1">
    <name type="scientific">Anguilla anguilla</name>
    <name type="common">European freshwater eel</name>
    <name type="synonym">Muraena anguilla</name>
    <dbReference type="NCBI Taxonomy" id="7936"/>
    <lineage>
        <taxon>Eukaryota</taxon>
        <taxon>Metazoa</taxon>
        <taxon>Chordata</taxon>
        <taxon>Craniata</taxon>
        <taxon>Vertebrata</taxon>
        <taxon>Euteleostomi</taxon>
        <taxon>Actinopterygii</taxon>
        <taxon>Neopterygii</taxon>
        <taxon>Teleostei</taxon>
        <taxon>Anguilliformes</taxon>
        <taxon>Anguillidae</taxon>
        <taxon>Anguilla</taxon>
    </lineage>
</organism>
<evidence type="ECO:0000313" key="1">
    <source>
        <dbReference type="EMBL" id="JAH50536.1"/>
    </source>
</evidence>
<dbReference type="AlphaFoldDB" id="A0A0E9TA88"/>
<accession>A0A0E9TA88</accession>
<reference evidence="1" key="2">
    <citation type="journal article" date="2015" name="Fish Shellfish Immunol.">
        <title>Early steps in the European eel (Anguilla anguilla)-Vibrio vulnificus interaction in the gills: Role of the RtxA13 toxin.</title>
        <authorList>
            <person name="Callol A."/>
            <person name="Pajuelo D."/>
            <person name="Ebbesson L."/>
            <person name="Teles M."/>
            <person name="MacKenzie S."/>
            <person name="Amaro C."/>
        </authorList>
    </citation>
    <scope>NUCLEOTIDE SEQUENCE</scope>
</reference>
<dbReference type="EMBL" id="GBXM01058041">
    <property type="protein sequence ID" value="JAH50536.1"/>
    <property type="molecule type" value="Transcribed_RNA"/>
</dbReference>
<sequence>MSRVHYWPTGFFYMAIIGRPNYESKEAHGAQGGRLIRRYFGAPLRAGPAVAQPISQTYLLCTSVQTHERVPRGPGQGTVITYSCFSLVSPPPL</sequence>
<reference evidence="1" key="1">
    <citation type="submission" date="2014-11" db="EMBL/GenBank/DDBJ databases">
        <authorList>
            <person name="Amaro Gonzalez C."/>
        </authorList>
    </citation>
    <scope>NUCLEOTIDE SEQUENCE</scope>
</reference>
<name>A0A0E9TA88_ANGAN</name>
<proteinExistence type="predicted"/>